<name>A0A9P9IWB9_9HYPO</name>
<evidence type="ECO:0000313" key="1">
    <source>
        <dbReference type="EMBL" id="KAH7134701.1"/>
    </source>
</evidence>
<organism evidence="1 2">
    <name type="scientific">Dactylonectria estremocensis</name>
    <dbReference type="NCBI Taxonomy" id="1079267"/>
    <lineage>
        <taxon>Eukaryota</taxon>
        <taxon>Fungi</taxon>
        <taxon>Dikarya</taxon>
        <taxon>Ascomycota</taxon>
        <taxon>Pezizomycotina</taxon>
        <taxon>Sordariomycetes</taxon>
        <taxon>Hypocreomycetidae</taxon>
        <taxon>Hypocreales</taxon>
        <taxon>Nectriaceae</taxon>
        <taxon>Dactylonectria</taxon>
    </lineage>
</organism>
<dbReference type="Gene3D" id="3.30.559.10">
    <property type="entry name" value="Chloramphenicol acetyltransferase-like domain"/>
    <property type="match status" value="1"/>
</dbReference>
<dbReference type="OrthoDB" id="5098745at2759"/>
<protein>
    <submittedName>
        <fullName evidence="1">Uncharacterized protein</fullName>
    </submittedName>
</protein>
<dbReference type="Proteomes" id="UP000717696">
    <property type="component" value="Unassembled WGS sequence"/>
</dbReference>
<gene>
    <name evidence="1" type="ORF">B0J13DRAFT_641340</name>
</gene>
<accession>A0A9P9IWB9</accession>
<sequence length="374" mass="42834">MKEQESDRIVNPPGCELKILNQASSRHFTRMLYCFPLPKDITDGATEALIQIFRQVMTTIIETWPILVCKARLQAPDEQTGPVDLFWTKFGKTAHKYEHHKFTSDHVMFVNEEKWPYGRASTFQELRKKSFPPSAVDPRRFCHVRYNPGLVERTGEAVYSIVPTFVNGCLMLCICSDNFVLDSYHHGYQSPVDTYSLLISTNIQNRLAMPTEGYPRNTTLYIPVTLYRSLVTSKMKDRPHPVHIAAVEAIQRQCADFSTSYRLAYLAAIAQHPGSLEYDIEPEEDNGVIIDRLNAAGGDLDFGTVREDKIEVQLGQPQFVRELLIDPSPGRCAILPRMNDLNIPLEMYLHLKEEAMTYLEKEFGQMKYIYALDD</sequence>
<dbReference type="InterPro" id="IPR023213">
    <property type="entry name" value="CAT-like_dom_sf"/>
</dbReference>
<proteinExistence type="predicted"/>
<dbReference type="AlphaFoldDB" id="A0A9P9IWB9"/>
<dbReference type="EMBL" id="JAGMUU010000017">
    <property type="protein sequence ID" value="KAH7134701.1"/>
    <property type="molecule type" value="Genomic_DNA"/>
</dbReference>
<evidence type="ECO:0000313" key="2">
    <source>
        <dbReference type="Proteomes" id="UP000717696"/>
    </source>
</evidence>
<comment type="caution">
    <text evidence="1">The sequence shown here is derived from an EMBL/GenBank/DDBJ whole genome shotgun (WGS) entry which is preliminary data.</text>
</comment>
<keyword evidence="2" id="KW-1185">Reference proteome</keyword>
<reference evidence="1" key="1">
    <citation type="journal article" date="2021" name="Nat. Commun.">
        <title>Genetic determinants of endophytism in the Arabidopsis root mycobiome.</title>
        <authorList>
            <person name="Mesny F."/>
            <person name="Miyauchi S."/>
            <person name="Thiergart T."/>
            <person name="Pickel B."/>
            <person name="Atanasova L."/>
            <person name="Karlsson M."/>
            <person name="Huettel B."/>
            <person name="Barry K.W."/>
            <person name="Haridas S."/>
            <person name="Chen C."/>
            <person name="Bauer D."/>
            <person name="Andreopoulos W."/>
            <person name="Pangilinan J."/>
            <person name="LaButti K."/>
            <person name="Riley R."/>
            <person name="Lipzen A."/>
            <person name="Clum A."/>
            <person name="Drula E."/>
            <person name="Henrissat B."/>
            <person name="Kohler A."/>
            <person name="Grigoriev I.V."/>
            <person name="Martin F.M."/>
            <person name="Hacquard S."/>
        </authorList>
    </citation>
    <scope>NUCLEOTIDE SEQUENCE</scope>
    <source>
        <strain evidence="1">MPI-CAGE-AT-0021</strain>
    </source>
</reference>